<dbReference type="InterPro" id="IPR017853">
    <property type="entry name" value="GH"/>
</dbReference>
<dbReference type="GO" id="GO:0016020">
    <property type="term" value="C:membrane"/>
    <property type="evidence" value="ECO:0007669"/>
    <property type="project" value="InterPro"/>
</dbReference>
<evidence type="ECO:0000313" key="3">
    <source>
        <dbReference type="EMBL" id="CEK90291.1"/>
    </source>
</evidence>
<dbReference type="Pfam" id="PF03662">
    <property type="entry name" value="Glyco_hydro_79n"/>
    <property type="match status" value="1"/>
</dbReference>
<protein>
    <recommendedName>
        <fullName evidence="4">Beta-glucuronidase C-terminal domain-containing protein</fullName>
    </recommendedName>
</protein>
<evidence type="ECO:0000256" key="2">
    <source>
        <dbReference type="SAM" id="SignalP"/>
    </source>
</evidence>
<feature type="signal peptide" evidence="2">
    <location>
        <begin position="1"/>
        <end position="27"/>
    </location>
</feature>
<evidence type="ECO:0000256" key="1">
    <source>
        <dbReference type="ARBA" id="ARBA00009800"/>
    </source>
</evidence>
<dbReference type="InterPro" id="IPR005199">
    <property type="entry name" value="Glyco_hydro_79"/>
</dbReference>
<dbReference type="PANTHER" id="PTHR46145:SF4">
    <property type="entry name" value="HEPARANASE"/>
    <property type="match status" value="1"/>
</dbReference>
<dbReference type="GO" id="GO:0016798">
    <property type="term" value="F:hydrolase activity, acting on glycosyl bonds"/>
    <property type="evidence" value="ECO:0007669"/>
    <property type="project" value="InterPro"/>
</dbReference>
<evidence type="ECO:0008006" key="4">
    <source>
        <dbReference type="Google" id="ProtNLM"/>
    </source>
</evidence>
<dbReference type="SUPFAM" id="SSF51445">
    <property type="entry name" value="(Trans)glycosidases"/>
    <property type="match status" value="1"/>
</dbReference>
<feature type="chain" id="PRO_5002112087" description="Beta-glucuronidase C-terminal domain-containing protein" evidence="2">
    <location>
        <begin position="28"/>
        <end position="527"/>
    </location>
</feature>
<dbReference type="GO" id="GO:0031012">
    <property type="term" value="C:extracellular matrix"/>
    <property type="evidence" value="ECO:0007669"/>
    <property type="project" value="TreeGrafter"/>
</dbReference>
<sequence>MNTMIMHLRYLILQVLVIYCCTNEALHNKNVVNFQVLRSPETPTYKLMINVSSSLHETDVRFLSIALASKRVPSNWMGSQKLKNLASALAPSDIRLGGTSADFLIFNPFDRLYESSDAYDVTDTDDIYDSGHFDAADDLQNFTITGKQWENFNAFVAVVGWDLLFDVNLFFWRSDGLWDSTNAELLLNYSSARAIRIPYFQLGNEPNAFWGNFHFRINPDILANNFRILKDLISKYPLYASSSLCGPDVANVGTHGGARVYLSQFIAAGAYDIVDEYSLHHYYLDGDTATVQDFLSVTTLDSLKVMLDNALELSNDSPRPLPIQLTETSSAYGGGASGLSDRFIAGFLWLDKLGITAQYGVTRVFRQTLIGGAYALLSSSFDPAPDYYLSVLYKRLVEGPVFNISLDLSSQSLRVYAHCARRGIYSPGALVIYYLNLADAQTVLSFPQFKNATLDLYLLTPGDADGLKSKFVKLNGNVLLMDGSTLPSLSPQPYTGDVTVEGLTFGFIVVPKANVPLCVNYFSNLDH</sequence>
<dbReference type="EMBL" id="HACG01043426">
    <property type="protein sequence ID" value="CEK90291.1"/>
    <property type="molecule type" value="Transcribed_RNA"/>
</dbReference>
<dbReference type="PANTHER" id="PTHR46145">
    <property type="entry name" value="HEPARANASE"/>
    <property type="match status" value="1"/>
</dbReference>
<dbReference type="GO" id="GO:0005615">
    <property type="term" value="C:extracellular space"/>
    <property type="evidence" value="ECO:0007669"/>
    <property type="project" value="TreeGrafter"/>
</dbReference>
<keyword evidence="2" id="KW-0732">Signal</keyword>
<dbReference type="AlphaFoldDB" id="A0A0B7BD96"/>
<dbReference type="Gene3D" id="3.20.20.80">
    <property type="entry name" value="Glycosidases"/>
    <property type="match status" value="1"/>
</dbReference>
<comment type="similarity">
    <text evidence="1">Belongs to the glycosyl hydrolase 79 family.</text>
</comment>
<organism evidence="3">
    <name type="scientific">Arion vulgaris</name>
    <dbReference type="NCBI Taxonomy" id="1028688"/>
    <lineage>
        <taxon>Eukaryota</taxon>
        <taxon>Metazoa</taxon>
        <taxon>Spiralia</taxon>
        <taxon>Lophotrochozoa</taxon>
        <taxon>Mollusca</taxon>
        <taxon>Gastropoda</taxon>
        <taxon>Heterobranchia</taxon>
        <taxon>Euthyneura</taxon>
        <taxon>Panpulmonata</taxon>
        <taxon>Eupulmonata</taxon>
        <taxon>Stylommatophora</taxon>
        <taxon>Helicina</taxon>
        <taxon>Arionoidea</taxon>
        <taxon>Arionidae</taxon>
        <taxon>Arion</taxon>
    </lineage>
</organism>
<gene>
    <name evidence="3" type="primary">ORF175967</name>
</gene>
<name>A0A0B7BD96_9EUPU</name>
<proteinExistence type="inferred from homology"/>
<reference evidence="3" key="1">
    <citation type="submission" date="2014-12" db="EMBL/GenBank/DDBJ databases">
        <title>Insight into the proteome of Arion vulgaris.</title>
        <authorList>
            <person name="Aradska J."/>
            <person name="Bulat T."/>
            <person name="Smidak R."/>
            <person name="Sarate P."/>
            <person name="Gangsoo J."/>
            <person name="Sialana F."/>
            <person name="Bilban M."/>
            <person name="Lubec G."/>
        </authorList>
    </citation>
    <scope>NUCLEOTIDE SEQUENCE</scope>
    <source>
        <tissue evidence="3">Skin</tissue>
    </source>
</reference>
<accession>A0A0B7BD96</accession>